<name>A0A0E9VKG4_ANGAN</name>
<organism evidence="1">
    <name type="scientific">Anguilla anguilla</name>
    <name type="common">European freshwater eel</name>
    <name type="synonym">Muraena anguilla</name>
    <dbReference type="NCBI Taxonomy" id="7936"/>
    <lineage>
        <taxon>Eukaryota</taxon>
        <taxon>Metazoa</taxon>
        <taxon>Chordata</taxon>
        <taxon>Craniata</taxon>
        <taxon>Vertebrata</taxon>
        <taxon>Euteleostomi</taxon>
        <taxon>Actinopterygii</taxon>
        <taxon>Neopterygii</taxon>
        <taxon>Teleostei</taxon>
        <taxon>Anguilliformes</taxon>
        <taxon>Anguillidae</taxon>
        <taxon>Anguilla</taxon>
    </lineage>
</organism>
<protein>
    <submittedName>
        <fullName evidence="1">Uncharacterized protein</fullName>
    </submittedName>
</protein>
<reference evidence="1" key="1">
    <citation type="submission" date="2014-11" db="EMBL/GenBank/DDBJ databases">
        <authorList>
            <person name="Amaro Gonzalez C."/>
        </authorList>
    </citation>
    <scope>NUCLEOTIDE SEQUENCE</scope>
</reference>
<dbReference type="AlphaFoldDB" id="A0A0E9VKG4"/>
<evidence type="ECO:0000313" key="1">
    <source>
        <dbReference type="EMBL" id="JAH78624.1"/>
    </source>
</evidence>
<accession>A0A0E9VKG4</accession>
<sequence length="31" mass="3777">MDFPYSTKPPYHKKQYIQTLVLDYIMSIIQD</sequence>
<proteinExistence type="predicted"/>
<reference evidence="1" key="2">
    <citation type="journal article" date="2015" name="Fish Shellfish Immunol.">
        <title>Early steps in the European eel (Anguilla anguilla)-Vibrio vulnificus interaction in the gills: Role of the RtxA13 toxin.</title>
        <authorList>
            <person name="Callol A."/>
            <person name="Pajuelo D."/>
            <person name="Ebbesson L."/>
            <person name="Teles M."/>
            <person name="MacKenzie S."/>
            <person name="Amaro C."/>
        </authorList>
    </citation>
    <scope>NUCLEOTIDE SEQUENCE</scope>
</reference>
<dbReference type="EMBL" id="GBXM01029953">
    <property type="protein sequence ID" value="JAH78624.1"/>
    <property type="molecule type" value="Transcribed_RNA"/>
</dbReference>